<dbReference type="Proteomes" id="UP000224567">
    <property type="component" value="Unassembled WGS sequence"/>
</dbReference>
<name>A0A2G2X9Y7_CAPBA</name>
<comment type="caution">
    <text evidence="1">The sequence shown here is derived from an EMBL/GenBank/DDBJ whole genome shotgun (WGS) entry which is preliminary data.</text>
</comment>
<keyword evidence="2" id="KW-1185">Reference proteome</keyword>
<dbReference type="InterPro" id="IPR043502">
    <property type="entry name" value="DNA/RNA_pol_sf"/>
</dbReference>
<evidence type="ECO:0000313" key="1">
    <source>
        <dbReference type="EMBL" id="PHT54290.1"/>
    </source>
</evidence>
<dbReference type="CDD" id="cd09272">
    <property type="entry name" value="RNase_HI_RT_Ty1"/>
    <property type="match status" value="1"/>
</dbReference>
<proteinExistence type="predicted"/>
<dbReference type="SUPFAM" id="SSF56672">
    <property type="entry name" value="DNA/RNA polymerases"/>
    <property type="match status" value="1"/>
</dbReference>
<evidence type="ECO:0008006" key="3">
    <source>
        <dbReference type="Google" id="ProtNLM"/>
    </source>
</evidence>
<evidence type="ECO:0000313" key="2">
    <source>
        <dbReference type="Proteomes" id="UP000224567"/>
    </source>
</evidence>
<gene>
    <name evidence="1" type="ORF">CQW23_08752</name>
</gene>
<reference evidence="1 2" key="1">
    <citation type="journal article" date="2017" name="Genome Biol.">
        <title>New reference genome sequences of hot pepper reveal the massive evolution of plant disease-resistance genes by retroduplication.</title>
        <authorList>
            <person name="Kim S."/>
            <person name="Park J."/>
            <person name="Yeom S.I."/>
            <person name="Kim Y.M."/>
            <person name="Seo E."/>
            <person name="Kim K.T."/>
            <person name="Kim M.S."/>
            <person name="Lee J.M."/>
            <person name="Cheong K."/>
            <person name="Shin H.S."/>
            <person name="Kim S.B."/>
            <person name="Han K."/>
            <person name="Lee J."/>
            <person name="Park M."/>
            <person name="Lee H.A."/>
            <person name="Lee H.Y."/>
            <person name="Lee Y."/>
            <person name="Oh S."/>
            <person name="Lee J.H."/>
            <person name="Choi E."/>
            <person name="Choi E."/>
            <person name="Lee S.E."/>
            <person name="Jeon J."/>
            <person name="Kim H."/>
            <person name="Choi G."/>
            <person name="Song H."/>
            <person name="Lee J."/>
            <person name="Lee S.C."/>
            <person name="Kwon J.K."/>
            <person name="Lee H.Y."/>
            <person name="Koo N."/>
            <person name="Hong Y."/>
            <person name="Kim R.W."/>
            <person name="Kang W.H."/>
            <person name="Huh J.H."/>
            <person name="Kang B.C."/>
            <person name="Yang T.J."/>
            <person name="Lee Y.H."/>
            <person name="Bennetzen J.L."/>
            <person name="Choi D."/>
        </authorList>
    </citation>
    <scope>NUCLEOTIDE SEQUENCE [LARGE SCALE GENOMIC DNA]</scope>
    <source>
        <strain evidence="2">cv. PBC81</strain>
    </source>
</reference>
<dbReference type="PANTHER" id="PTHR11439:SF455">
    <property type="entry name" value="RLK (RECEPTOR-LIKE PROTEIN KINASE) 8, PUTATIVE-RELATED"/>
    <property type="match status" value="1"/>
</dbReference>
<sequence length="214" mass="24342">MDSGTTHHLTDDLDNLAIHSEYKGPEEVTLVNKVSQFMHSPLDSHWMAVKRILRYIKSTPSYGFFFTQQSSPILHGYSDADWGGSLDDRKSTTGFSIYLSSHLIFWASRKQKVVSRLSTRSEYRAFACSTSELTWLKMVLKDIGFLASPAPILRCDNLSATYLSTNPIFHSRTKHMEIDFHFVSEKVRDKSFIVKYLSSHDQIADALTKALPKA</sequence>
<protein>
    <recommendedName>
        <fullName evidence="3">Retrovirus-related Pol polyprotein from transposon TNT 1-94</fullName>
    </recommendedName>
</protein>
<dbReference type="STRING" id="33114.A0A2G2X9Y7"/>
<accession>A0A2G2X9Y7</accession>
<reference evidence="2" key="2">
    <citation type="journal article" date="2017" name="J. Anim. Genet.">
        <title>Multiple reference genome sequences of hot pepper reveal the massive evolution of plant disease resistance genes by retroduplication.</title>
        <authorList>
            <person name="Kim S."/>
            <person name="Park J."/>
            <person name="Yeom S.-I."/>
            <person name="Kim Y.-M."/>
            <person name="Seo E."/>
            <person name="Kim K.-T."/>
            <person name="Kim M.-S."/>
            <person name="Lee J.M."/>
            <person name="Cheong K."/>
            <person name="Shin H.-S."/>
            <person name="Kim S.-B."/>
            <person name="Han K."/>
            <person name="Lee J."/>
            <person name="Park M."/>
            <person name="Lee H.-A."/>
            <person name="Lee H.-Y."/>
            <person name="Lee Y."/>
            <person name="Oh S."/>
            <person name="Lee J.H."/>
            <person name="Choi E."/>
            <person name="Choi E."/>
            <person name="Lee S.E."/>
            <person name="Jeon J."/>
            <person name="Kim H."/>
            <person name="Choi G."/>
            <person name="Song H."/>
            <person name="Lee J."/>
            <person name="Lee S.-C."/>
            <person name="Kwon J.-K."/>
            <person name="Lee H.-Y."/>
            <person name="Koo N."/>
            <person name="Hong Y."/>
            <person name="Kim R.W."/>
            <person name="Kang W.-H."/>
            <person name="Huh J.H."/>
            <person name="Kang B.-C."/>
            <person name="Yang T.-J."/>
            <person name="Lee Y.-H."/>
            <person name="Bennetzen J.L."/>
            <person name="Choi D."/>
        </authorList>
    </citation>
    <scope>NUCLEOTIDE SEQUENCE [LARGE SCALE GENOMIC DNA]</scope>
    <source>
        <strain evidence="2">cv. PBC81</strain>
    </source>
</reference>
<dbReference type="OrthoDB" id="1677769at2759"/>
<dbReference type="AlphaFoldDB" id="A0A2G2X9Y7"/>
<organism evidence="1 2">
    <name type="scientific">Capsicum baccatum</name>
    <name type="common">Peruvian pepper</name>
    <dbReference type="NCBI Taxonomy" id="33114"/>
    <lineage>
        <taxon>Eukaryota</taxon>
        <taxon>Viridiplantae</taxon>
        <taxon>Streptophyta</taxon>
        <taxon>Embryophyta</taxon>
        <taxon>Tracheophyta</taxon>
        <taxon>Spermatophyta</taxon>
        <taxon>Magnoliopsida</taxon>
        <taxon>eudicotyledons</taxon>
        <taxon>Gunneridae</taxon>
        <taxon>Pentapetalae</taxon>
        <taxon>asterids</taxon>
        <taxon>lamiids</taxon>
        <taxon>Solanales</taxon>
        <taxon>Solanaceae</taxon>
        <taxon>Solanoideae</taxon>
        <taxon>Capsiceae</taxon>
        <taxon>Capsicum</taxon>
    </lineage>
</organism>
<dbReference type="PANTHER" id="PTHR11439">
    <property type="entry name" value="GAG-POL-RELATED RETROTRANSPOSON"/>
    <property type="match status" value="1"/>
</dbReference>
<dbReference type="EMBL" id="MLFT02000003">
    <property type="protein sequence ID" value="PHT54290.1"/>
    <property type="molecule type" value="Genomic_DNA"/>
</dbReference>